<feature type="compositionally biased region" description="Basic and acidic residues" evidence="1">
    <location>
        <begin position="55"/>
        <end position="77"/>
    </location>
</feature>
<comment type="caution">
    <text evidence="2">The sequence shown here is derived from an EMBL/GenBank/DDBJ whole genome shotgun (WGS) entry which is preliminary data.</text>
</comment>
<dbReference type="Proteomes" id="UP001498238">
    <property type="component" value="Unassembled WGS sequence"/>
</dbReference>
<evidence type="ECO:0000313" key="2">
    <source>
        <dbReference type="EMBL" id="GAA0034855.1"/>
    </source>
</evidence>
<sequence>MATTATIANARAGLIQPVEVGGGFSVPILSKVAMAPSSHLPSSVRPKLAFSGRSARGEERGRDRFGESGREWENRQL</sequence>
<accession>A0ABN0SL86</accession>
<proteinExistence type="predicted"/>
<evidence type="ECO:0000256" key="1">
    <source>
        <dbReference type="SAM" id="MobiDB-lite"/>
    </source>
</evidence>
<gene>
    <name evidence="2" type="ORF">NCCP602_08160</name>
</gene>
<keyword evidence="3" id="KW-1185">Reference proteome</keyword>
<dbReference type="EMBL" id="BAAAAF010000002">
    <property type="protein sequence ID" value="GAA0034855.1"/>
    <property type="molecule type" value="Genomic_DNA"/>
</dbReference>
<reference evidence="2 3" key="1">
    <citation type="submission" date="2024-01" db="EMBL/GenBank/DDBJ databases">
        <title>Characterization of antibiotic resistant novel bacterial strains and their environmental applications.</title>
        <authorList>
            <person name="Manzoor S."/>
            <person name="Abbas S."/>
            <person name="Arshad M."/>
            <person name="Ahmed I."/>
        </authorList>
    </citation>
    <scope>NUCLEOTIDE SEQUENCE [LARGE SCALE GENOMIC DNA]</scope>
    <source>
        <strain evidence="2 3">NCCP-602</strain>
    </source>
</reference>
<organism evidence="2 3">
    <name type="scientific">Brevibacterium metallidurans</name>
    <dbReference type="NCBI Taxonomy" id="1482676"/>
    <lineage>
        <taxon>Bacteria</taxon>
        <taxon>Bacillati</taxon>
        <taxon>Actinomycetota</taxon>
        <taxon>Actinomycetes</taxon>
        <taxon>Micrococcales</taxon>
        <taxon>Brevibacteriaceae</taxon>
        <taxon>Brevibacterium</taxon>
    </lineage>
</organism>
<name>A0ABN0SL86_9MICO</name>
<feature type="region of interest" description="Disordered" evidence="1">
    <location>
        <begin position="37"/>
        <end position="77"/>
    </location>
</feature>
<protein>
    <submittedName>
        <fullName evidence="2">Uncharacterized protein</fullName>
    </submittedName>
</protein>
<evidence type="ECO:0000313" key="3">
    <source>
        <dbReference type="Proteomes" id="UP001498238"/>
    </source>
</evidence>